<dbReference type="SMART" id="SM00850">
    <property type="entry name" value="LytTR"/>
    <property type="match status" value="1"/>
</dbReference>
<accession>A0A4P6LSH4</accession>
<dbReference type="InterPro" id="IPR011006">
    <property type="entry name" value="CheY-like_superfamily"/>
</dbReference>
<dbReference type="PANTHER" id="PTHR45526:SF1">
    <property type="entry name" value="TRANSCRIPTIONAL REGULATORY PROTEIN DCUR-RELATED"/>
    <property type="match status" value="1"/>
</dbReference>
<dbReference type="Pfam" id="PF04397">
    <property type="entry name" value="LytTR"/>
    <property type="match status" value="1"/>
</dbReference>
<reference evidence="5 6" key="1">
    <citation type="submission" date="2019-01" db="EMBL/GenBank/DDBJ databases">
        <title>PMF-metabolizing Aryl O-demethylase.</title>
        <authorList>
            <person name="Kim M."/>
        </authorList>
    </citation>
    <scope>NUCLEOTIDE SEQUENCE [LARGE SCALE GENOMIC DNA]</scope>
    <source>
        <strain evidence="5 6">PMF1</strain>
    </source>
</reference>
<evidence type="ECO:0000313" key="5">
    <source>
        <dbReference type="EMBL" id="QBE94829.1"/>
    </source>
</evidence>
<dbReference type="AlphaFoldDB" id="A0A4P6LSH4"/>
<feature type="domain" description="Response regulatory" evidence="4">
    <location>
        <begin position="2"/>
        <end position="121"/>
    </location>
</feature>
<dbReference type="InterPro" id="IPR051271">
    <property type="entry name" value="2C-system_Tx_regulators"/>
</dbReference>
<dbReference type="GO" id="GO:0000156">
    <property type="term" value="F:phosphorelay response regulator activity"/>
    <property type="evidence" value="ECO:0007669"/>
    <property type="project" value="TreeGrafter"/>
</dbReference>
<evidence type="ECO:0000256" key="3">
    <source>
        <dbReference type="PROSITE-ProRule" id="PRU00169"/>
    </source>
</evidence>
<dbReference type="SUPFAM" id="SSF52172">
    <property type="entry name" value="CheY-like"/>
    <property type="match status" value="1"/>
</dbReference>
<dbReference type="InterPro" id="IPR007492">
    <property type="entry name" value="LytTR_DNA-bd_dom"/>
</dbReference>
<gene>
    <name evidence="5" type="primary">lytR_1</name>
    <name evidence="5" type="ORF">PMF13cell1_00322</name>
</gene>
<name>A0A4P6LSH4_9FIRM</name>
<dbReference type="Gene3D" id="3.40.50.2300">
    <property type="match status" value="1"/>
</dbReference>
<dbReference type="GO" id="GO:0003677">
    <property type="term" value="F:DNA binding"/>
    <property type="evidence" value="ECO:0007669"/>
    <property type="project" value="InterPro"/>
</dbReference>
<dbReference type="PROSITE" id="PS50110">
    <property type="entry name" value="RESPONSE_REGULATORY"/>
    <property type="match status" value="1"/>
</dbReference>
<evidence type="ECO:0000256" key="2">
    <source>
        <dbReference type="ARBA" id="ARBA00024867"/>
    </source>
</evidence>
<dbReference type="EMBL" id="CP035945">
    <property type="protein sequence ID" value="QBE94829.1"/>
    <property type="molecule type" value="Genomic_DNA"/>
</dbReference>
<dbReference type="InterPro" id="IPR001789">
    <property type="entry name" value="Sig_transdc_resp-reg_receiver"/>
</dbReference>
<organism evidence="5 6">
    <name type="scientific">Blautia producta</name>
    <dbReference type="NCBI Taxonomy" id="33035"/>
    <lineage>
        <taxon>Bacteria</taxon>
        <taxon>Bacillati</taxon>
        <taxon>Bacillota</taxon>
        <taxon>Clostridia</taxon>
        <taxon>Lachnospirales</taxon>
        <taxon>Lachnospiraceae</taxon>
        <taxon>Blautia</taxon>
    </lineage>
</organism>
<dbReference type="Proteomes" id="UP000289794">
    <property type="component" value="Chromosome"/>
</dbReference>
<comment type="function">
    <text evidence="2">May play the central regulatory role in sporulation. It may be an element of the effector pathway responsible for the activation of sporulation genes in response to nutritional stress. Spo0A may act in concert with spo0H (a sigma factor) to control the expression of some genes that are critical to the sporulation process.</text>
</comment>
<protein>
    <recommendedName>
        <fullName evidence="1">Stage 0 sporulation protein A homolog</fullName>
    </recommendedName>
</protein>
<dbReference type="SMART" id="SM00448">
    <property type="entry name" value="REC"/>
    <property type="match status" value="1"/>
</dbReference>
<dbReference type="RefSeq" id="WP_165392336.1">
    <property type="nucleotide sequence ID" value="NZ_CP035945.1"/>
</dbReference>
<keyword evidence="3" id="KW-0597">Phosphoprotein</keyword>
<dbReference type="Gene3D" id="2.40.50.1020">
    <property type="entry name" value="LytTr DNA-binding domain"/>
    <property type="match status" value="1"/>
</dbReference>
<dbReference type="Pfam" id="PF00072">
    <property type="entry name" value="Response_reg"/>
    <property type="match status" value="1"/>
</dbReference>
<evidence type="ECO:0000259" key="4">
    <source>
        <dbReference type="PROSITE" id="PS50110"/>
    </source>
</evidence>
<evidence type="ECO:0000313" key="6">
    <source>
        <dbReference type="Proteomes" id="UP000289794"/>
    </source>
</evidence>
<dbReference type="PANTHER" id="PTHR45526">
    <property type="entry name" value="TRANSCRIPTIONAL REGULATORY PROTEIN DPIA"/>
    <property type="match status" value="1"/>
</dbReference>
<sequence>MKIAVCEDELSDKMALKEKLCLVINSNGITAEIEYFNSGESFEGQLQRGYRCDLAILDIYMKDMNGIETAKLLLKYDHNVSIAFSSISHFHAVEAFYLGALHYILKPVGEEDLQTLFERYFLKKSEKKQTIVFSTGRQIFTFIQRNVIKIQSINRGIDVYTTTKRHPDWVPVSFKEAELLLHQKDFLKVSRGIMINMMSIQNMMSDYCTLKDGTQVLLSRREKKEIFSRYHDYVFKKMEHGEWG</sequence>
<feature type="modified residue" description="4-aspartylphosphate" evidence="3">
    <location>
        <position position="58"/>
    </location>
</feature>
<dbReference type="KEGG" id="bpro:PMF13cell1_00322"/>
<evidence type="ECO:0000256" key="1">
    <source>
        <dbReference type="ARBA" id="ARBA00018672"/>
    </source>
</evidence>
<proteinExistence type="predicted"/>